<dbReference type="SUPFAM" id="SSF88659">
    <property type="entry name" value="Sigma3 and sigma4 domains of RNA polymerase sigma factors"/>
    <property type="match status" value="1"/>
</dbReference>
<sequence length="189" mass="21944">MASYKIHRNIKLSSEIDINSKEGFDLIFKLYYGKLFHIAKGYLVFNEDAEEIVQNVFLQLLENKDTASKINNLNNYLYTLTKNACLDHLKHLKVKSNFSEQKKKIQQGLINDEAASLLIENELSKRIEEAIALLPEKCKVVFVKSKYEGLKRKEIASILDISPRTVDNHLANALKHMRLHLKEYITYLF</sequence>
<dbReference type="CDD" id="cd06171">
    <property type="entry name" value="Sigma70_r4"/>
    <property type="match status" value="1"/>
</dbReference>
<name>I3C8Z1_9FLAO</name>
<dbReference type="Gene3D" id="1.10.10.10">
    <property type="entry name" value="Winged helix-like DNA-binding domain superfamily/Winged helix DNA-binding domain"/>
    <property type="match status" value="1"/>
</dbReference>
<proteinExistence type="inferred from homology"/>
<evidence type="ECO:0000256" key="1">
    <source>
        <dbReference type="ARBA" id="ARBA00010641"/>
    </source>
</evidence>
<evidence type="ECO:0000313" key="8">
    <source>
        <dbReference type="Proteomes" id="UP000004690"/>
    </source>
</evidence>
<evidence type="ECO:0000256" key="2">
    <source>
        <dbReference type="ARBA" id="ARBA00023015"/>
    </source>
</evidence>
<dbReference type="NCBIfam" id="TIGR02937">
    <property type="entry name" value="sigma70-ECF"/>
    <property type="match status" value="1"/>
</dbReference>
<dbReference type="InterPro" id="IPR014327">
    <property type="entry name" value="RNA_pol_sigma70_bacteroid"/>
</dbReference>
<dbReference type="EMBL" id="JH651379">
    <property type="protein sequence ID" value="EIJ40084.1"/>
    <property type="molecule type" value="Genomic_DNA"/>
</dbReference>
<keyword evidence="2" id="KW-0805">Transcription regulation</keyword>
<dbReference type="Pfam" id="PF04542">
    <property type="entry name" value="Sigma70_r2"/>
    <property type="match status" value="1"/>
</dbReference>
<dbReference type="PANTHER" id="PTHR43133">
    <property type="entry name" value="RNA POLYMERASE ECF-TYPE SIGMA FACTO"/>
    <property type="match status" value="1"/>
</dbReference>
<keyword evidence="3" id="KW-0731">Sigma factor</keyword>
<reference evidence="7 8" key="1">
    <citation type="submission" date="2012-02" db="EMBL/GenBank/DDBJ databases">
        <title>Improved High-Quality Draft genome of Joostella marina DSM 19592.</title>
        <authorList>
            <consortium name="US DOE Joint Genome Institute (JGI-PGF)"/>
            <person name="Lucas S."/>
            <person name="Copeland A."/>
            <person name="Lapidus A."/>
            <person name="Bruce D."/>
            <person name="Goodwin L."/>
            <person name="Pitluck S."/>
            <person name="Peters L."/>
            <person name="Chertkov O."/>
            <person name="Ovchinnikova G."/>
            <person name="Kyrpides N."/>
            <person name="Mavromatis K."/>
            <person name="Detter J.C."/>
            <person name="Han C."/>
            <person name="Land M."/>
            <person name="Hauser L."/>
            <person name="Markowitz V."/>
            <person name="Cheng J.-F."/>
            <person name="Hugenholtz P."/>
            <person name="Woyke T."/>
            <person name="Wu D."/>
            <person name="Tindall B."/>
            <person name="Brambilla E."/>
            <person name="Klenk H.-P."/>
            <person name="Eisen J.A."/>
        </authorList>
    </citation>
    <scope>NUCLEOTIDE SEQUENCE [LARGE SCALE GENOMIC DNA]</scope>
    <source>
        <strain evidence="7 8">DSM 19592</strain>
    </source>
</reference>
<dbReference type="OrthoDB" id="1100095at2"/>
<organism evidence="7 8">
    <name type="scientific">Galbibacter orientalis DSM 19592</name>
    <dbReference type="NCBI Taxonomy" id="926559"/>
    <lineage>
        <taxon>Bacteria</taxon>
        <taxon>Pseudomonadati</taxon>
        <taxon>Bacteroidota</taxon>
        <taxon>Flavobacteriia</taxon>
        <taxon>Flavobacteriales</taxon>
        <taxon>Flavobacteriaceae</taxon>
        <taxon>Galbibacter</taxon>
    </lineage>
</organism>
<dbReference type="SUPFAM" id="SSF88946">
    <property type="entry name" value="Sigma2 domain of RNA polymerase sigma factors"/>
    <property type="match status" value="1"/>
</dbReference>
<evidence type="ECO:0000313" key="7">
    <source>
        <dbReference type="EMBL" id="EIJ40084.1"/>
    </source>
</evidence>
<evidence type="ECO:0000259" key="6">
    <source>
        <dbReference type="Pfam" id="PF08281"/>
    </source>
</evidence>
<evidence type="ECO:0000256" key="4">
    <source>
        <dbReference type="ARBA" id="ARBA00023163"/>
    </source>
</evidence>
<dbReference type="InterPro" id="IPR007627">
    <property type="entry name" value="RNA_pol_sigma70_r2"/>
</dbReference>
<dbReference type="PANTHER" id="PTHR43133:SF46">
    <property type="entry name" value="RNA POLYMERASE SIGMA-70 FACTOR ECF SUBFAMILY"/>
    <property type="match status" value="1"/>
</dbReference>
<dbReference type="GO" id="GO:0016987">
    <property type="term" value="F:sigma factor activity"/>
    <property type="evidence" value="ECO:0007669"/>
    <property type="project" value="UniProtKB-KW"/>
</dbReference>
<dbReference type="InterPro" id="IPR039425">
    <property type="entry name" value="RNA_pol_sigma-70-like"/>
</dbReference>
<dbReference type="InterPro" id="IPR013249">
    <property type="entry name" value="RNA_pol_sigma70_r4_t2"/>
</dbReference>
<dbReference type="InterPro" id="IPR013324">
    <property type="entry name" value="RNA_pol_sigma_r3/r4-like"/>
</dbReference>
<feature type="domain" description="RNA polymerase sigma factor 70 region 4 type 2" evidence="6">
    <location>
        <begin position="125"/>
        <end position="177"/>
    </location>
</feature>
<dbReference type="AlphaFoldDB" id="I3C8Z1"/>
<dbReference type="InterPro" id="IPR013325">
    <property type="entry name" value="RNA_pol_sigma_r2"/>
</dbReference>
<evidence type="ECO:0000256" key="3">
    <source>
        <dbReference type="ARBA" id="ARBA00023082"/>
    </source>
</evidence>
<dbReference type="HOGENOM" id="CLU_047691_4_0_10"/>
<feature type="domain" description="RNA polymerase sigma-70 region 2" evidence="5">
    <location>
        <begin position="28"/>
        <end position="91"/>
    </location>
</feature>
<dbReference type="Proteomes" id="UP000004690">
    <property type="component" value="Unassembled WGS sequence"/>
</dbReference>
<dbReference type="Pfam" id="PF08281">
    <property type="entry name" value="Sigma70_r4_2"/>
    <property type="match status" value="1"/>
</dbReference>
<dbReference type="InterPro" id="IPR014284">
    <property type="entry name" value="RNA_pol_sigma-70_dom"/>
</dbReference>
<dbReference type="eggNOG" id="COG1595">
    <property type="taxonomic scope" value="Bacteria"/>
</dbReference>
<evidence type="ECO:0000259" key="5">
    <source>
        <dbReference type="Pfam" id="PF04542"/>
    </source>
</evidence>
<dbReference type="RefSeq" id="WP_008614072.1">
    <property type="nucleotide sequence ID" value="NZ_JH651379.1"/>
</dbReference>
<gene>
    <name evidence="7" type="ORF">JoomaDRAFT_3132</name>
</gene>
<dbReference type="NCBIfam" id="TIGR02985">
    <property type="entry name" value="Sig70_bacteroi1"/>
    <property type="match status" value="1"/>
</dbReference>
<protein>
    <submittedName>
        <fullName evidence="7">RNA polymerase sigma-70 factor, expansion family 1</fullName>
    </submittedName>
</protein>
<keyword evidence="8" id="KW-1185">Reference proteome</keyword>
<dbReference type="Gene3D" id="1.10.1740.10">
    <property type="match status" value="1"/>
</dbReference>
<comment type="similarity">
    <text evidence="1">Belongs to the sigma-70 factor family. ECF subfamily.</text>
</comment>
<dbReference type="GO" id="GO:0006352">
    <property type="term" value="P:DNA-templated transcription initiation"/>
    <property type="evidence" value="ECO:0007669"/>
    <property type="project" value="InterPro"/>
</dbReference>
<keyword evidence="4" id="KW-0804">Transcription</keyword>
<accession>I3C8Z1</accession>
<dbReference type="STRING" id="926559.JoomaDRAFT_3132"/>
<dbReference type="InterPro" id="IPR036388">
    <property type="entry name" value="WH-like_DNA-bd_sf"/>
</dbReference>
<dbReference type="GO" id="GO:0003677">
    <property type="term" value="F:DNA binding"/>
    <property type="evidence" value="ECO:0007669"/>
    <property type="project" value="InterPro"/>
</dbReference>